<dbReference type="Gene3D" id="1.10.3460.10">
    <property type="entry name" value="Chlorophyll a/b binding protein domain"/>
    <property type="match status" value="1"/>
</dbReference>
<feature type="binding site" evidence="19">
    <location>
        <position position="107"/>
    </location>
    <ligand>
        <name>chlorophyll b</name>
        <dbReference type="ChEBI" id="CHEBI:61721"/>
        <label>2</label>
    </ligand>
</feature>
<dbReference type="OrthoDB" id="423598at2759"/>
<keyword evidence="4 20" id="KW-0150">Chloroplast</keyword>
<sequence>MAAATSGAVLNGLGSSFLSGGNRSQTLLATAIGGKVGAAVTVNPRRLIVVAAAAPKKSWLPGVRGGGNLVDPEWLDGSLPGDYGFDPLGLGKDPAFLKWYREAELIHGRWAMAAVLGIFVGQAWSGVPWFEAGADPNAIAPFSFGTLLGTQLILMGWVESKRWVDFFNPDSQSVEWATPWSRTAENFANASGEHGYPGGKFFDPLSFAGTIKDGVYIPDTEKLERLKLAEIKHARIAMLAMLISTLSWTRKTPLGALGL</sequence>
<keyword evidence="15 20" id="KW-0793">Thylakoid</keyword>
<dbReference type="GO" id="GO:0009535">
    <property type="term" value="C:chloroplast thylakoid membrane"/>
    <property type="evidence" value="ECO:0007669"/>
    <property type="project" value="UniProtKB-SubCell"/>
</dbReference>
<keyword evidence="13" id="KW-1133">Transmembrane helix</keyword>
<dbReference type="PANTHER" id="PTHR21649">
    <property type="entry name" value="CHLOROPHYLL A/B BINDING PROTEIN"/>
    <property type="match status" value="1"/>
</dbReference>
<keyword evidence="16" id="KW-0472">Membrane</keyword>
<evidence type="ECO:0000256" key="15">
    <source>
        <dbReference type="ARBA" id="ARBA00023078"/>
    </source>
</evidence>
<evidence type="ECO:0000256" key="3">
    <source>
        <dbReference type="ARBA" id="ARBA00022494"/>
    </source>
</evidence>
<dbReference type="GO" id="GO:0009522">
    <property type="term" value="C:photosystem I"/>
    <property type="evidence" value="ECO:0007669"/>
    <property type="project" value="UniProtKB-KW"/>
</dbReference>
<dbReference type="InterPro" id="IPR001344">
    <property type="entry name" value="Chloro_AB-bd_pln"/>
</dbReference>
<evidence type="ECO:0000256" key="10">
    <source>
        <dbReference type="ARBA" id="ARBA00022836"/>
    </source>
</evidence>
<evidence type="ECO:0000256" key="5">
    <source>
        <dbReference type="ARBA" id="ARBA00022531"/>
    </source>
</evidence>
<feature type="binding site" description="axial binding residue" evidence="19">
    <location>
        <position position="109"/>
    </location>
    <ligand>
        <name>chlorophyll b</name>
        <dbReference type="ChEBI" id="CHEBI:61721"/>
        <label>1</label>
    </ligand>
    <ligandPart>
        <name>Mg</name>
        <dbReference type="ChEBI" id="CHEBI:25107"/>
    </ligandPart>
</feature>
<evidence type="ECO:0000256" key="1">
    <source>
        <dbReference type="ARBA" id="ARBA00004454"/>
    </source>
</evidence>
<comment type="similarity">
    <text evidence="2 20">Belongs to the light-harvesting chlorophyll a/b-binding (LHC) protein family.</text>
</comment>
<organism evidence="21">
    <name type="scientific">Glycine max</name>
    <name type="common">Soybean</name>
    <name type="synonym">Glycine hispida</name>
    <dbReference type="NCBI Taxonomy" id="3847"/>
    <lineage>
        <taxon>Eukaryota</taxon>
        <taxon>Viridiplantae</taxon>
        <taxon>Streptophyta</taxon>
        <taxon>Embryophyta</taxon>
        <taxon>Tracheophyta</taxon>
        <taxon>Spermatophyta</taxon>
        <taxon>Magnoliopsida</taxon>
        <taxon>eudicotyledons</taxon>
        <taxon>Gunneridae</taxon>
        <taxon>Pentapetalae</taxon>
        <taxon>rosids</taxon>
        <taxon>fabids</taxon>
        <taxon>Fabales</taxon>
        <taxon>Fabaceae</taxon>
        <taxon>Papilionoideae</taxon>
        <taxon>50 kb inversion clade</taxon>
        <taxon>NPAAA clade</taxon>
        <taxon>indigoferoid/millettioid clade</taxon>
        <taxon>Phaseoleae</taxon>
        <taxon>Glycine</taxon>
        <taxon>Glycine subgen. Soja</taxon>
    </lineage>
</organism>
<dbReference type="KEGG" id="gmx:100527463"/>
<feature type="binding site" evidence="19">
    <location>
        <position position="104"/>
    </location>
    <ligand>
        <name>chlorophyll a</name>
        <dbReference type="ChEBI" id="CHEBI:58416"/>
        <label>1</label>
    </ligand>
</feature>
<protein>
    <recommendedName>
        <fullName evidence="20">Chlorophyll a-b binding protein, chloroplastic</fullName>
    </recommendedName>
</protein>
<keyword evidence="3 19" id="KW-0148">Chlorophyll</keyword>
<proteinExistence type="evidence at transcript level"/>
<keyword evidence="5 20" id="KW-0602">Photosynthesis</keyword>
<evidence type="ECO:0000256" key="19">
    <source>
        <dbReference type="PIRSR" id="PIRSR601344-1"/>
    </source>
</evidence>
<evidence type="ECO:0000256" key="20">
    <source>
        <dbReference type="RuleBase" id="RU363080"/>
    </source>
</evidence>
<evidence type="ECO:0000256" key="6">
    <source>
        <dbReference type="ARBA" id="ARBA00022553"/>
    </source>
</evidence>
<evidence type="ECO:0000256" key="11">
    <source>
        <dbReference type="ARBA" id="ARBA00022842"/>
    </source>
</evidence>
<keyword evidence="12" id="KW-0809">Transit peptide</keyword>
<dbReference type="GO" id="GO:0046872">
    <property type="term" value="F:metal ion binding"/>
    <property type="evidence" value="ECO:0007669"/>
    <property type="project" value="UniProtKB-KW"/>
</dbReference>
<comment type="subcellular location">
    <subcellularLocation>
        <location evidence="1">Plastid</location>
        <location evidence="1">Chloroplast thylakoid membrane</location>
        <topology evidence="1">Multi-pass membrane protein</topology>
    </subcellularLocation>
</comment>
<dbReference type="SUPFAM" id="SSF103511">
    <property type="entry name" value="Chlorophyll a-b binding protein"/>
    <property type="match status" value="1"/>
</dbReference>
<comment type="function">
    <text evidence="20">The light-harvesting complex (LHC) functions as a light receptor, it captures and delivers excitation energy to photosystems with which it is closely associated.</text>
</comment>
<dbReference type="InterPro" id="IPR022796">
    <property type="entry name" value="Chloroa_b-bind"/>
</dbReference>
<evidence type="ECO:0000256" key="9">
    <source>
        <dbReference type="ARBA" id="ARBA00022723"/>
    </source>
</evidence>
<evidence type="ECO:0000256" key="4">
    <source>
        <dbReference type="ARBA" id="ARBA00022528"/>
    </source>
</evidence>
<dbReference type="AlphaFoldDB" id="C6T4E5"/>
<evidence type="ECO:0000256" key="14">
    <source>
        <dbReference type="ARBA" id="ARBA00022991"/>
    </source>
</evidence>
<dbReference type="ExpressionAtlas" id="C6T4E5">
    <property type="expression patterns" value="baseline and differential"/>
</dbReference>
<feature type="binding site" evidence="19">
    <location>
        <position position="235"/>
    </location>
    <ligand>
        <name>chlorophyll a</name>
        <dbReference type="ChEBI" id="CHEBI:58416"/>
        <label>1</label>
    </ligand>
</feature>
<evidence type="ECO:0000256" key="12">
    <source>
        <dbReference type="ARBA" id="ARBA00022946"/>
    </source>
</evidence>
<keyword evidence="7 20" id="KW-0934">Plastid</keyword>
<dbReference type="GeneID" id="100527463"/>
<dbReference type="GO" id="GO:0009765">
    <property type="term" value="P:photosynthesis, light harvesting"/>
    <property type="evidence" value="ECO:0007669"/>
    <property type="project" value="InterPro"/>
</dbReference>
<feature type="binding site" evidence="19">
    <location>
        <position position="230"/>
    </location>
    <ligand>
        <name>chlorophyll a</name>
        <dbReference type="ChEBI" id="CHEBI:58416"/>
        <label>1</label>
    </ligand>
</feature>
<evidence type="ECO:0000256" key="13">
    <source>
        <dbReference type="ARBA" id="ARBA00022989"/>
    </source>
</evidence>
<comment type="similarity">
    <text evidence="18">Belongs to the ELIP/psbS family.</text>
</comment>
<keyword evidence="6" id="KW-0597">Phosphoprotein</keyword>
<keyword evidence="10 20" id="KW-0603">Photosystem I</keyword>
<keyword evidence="17 20" id="KW-0604">Photosystem II</keyword>
<evidence type="ECO:0000256" key="17">
    <source>
        <dbReference type="ARBA" id="ARBA00023276"/>
    </source>
</evidence>
<reference evidence="21" key="1">
    <citation type="submission" date="2009-08" db="EMBL/GenBank/DDBJ databases">
        <authorList>
            <person name="Cheung F."/>
            <person name="Xiao Y."/>
            <person name="Chan A."/>
            <person name="Moskal W."/>
            <person name="Town C.D."/>
        </authorList>
    </citation>
    <scope>NUCLEOTIDE SEQUENCE</scope>
</reference>
<evidence type="ECO:0000256" key="8">
    <source>
        <dbReference type="ARBA" id="ARBA00022692"/>
    </source>
</evidence>
<dbReference type="FunFam" id="1.10.3460.10:FF:000005">
    <property type="entry name" value="Chlorophyll a-b binding protein, chloroplastic"/>
    <property type="match status" value="1"/>
</dbReference>
<evidence type="ECO:0000256" key="16">
    <source>
        <dbReference type="ARBA" id="ARBA00023136"/>
    </source>
</evidence>
<evidence type="ECO:0000256" key="2">
    <source>
        <dbReference type="ARBA" id="ARBA00007259"/>
    </source>
</evidence>
<evidence type="ECO:0000313" key="21">
    <source>
        <dbReference type="EMBL" id="ACU16555.1"/>
    </source>
</evidence>
<keyword evidence="11" id="KW-0460">Magnesium</keyword>
<keyword evidence="14 20" id="KW-0157">Chromophore</keyword>
<evidence type="ECO:0000256" key="7">
    <source>
        <dbReference type="ARBA" id="ARBA00022640"/>
    </source>
</evidence>
<keyword evidence="8" id="KW-0812">Transmembrane</keyword>
<evidence type="ECO:0000256" key="18">
    <source>
        <dbReference type="ARBA" id="ARBA00037956"/>
    </source>
</evidence>
<name>C6T4E5_SOYBN</name>
<dbReference type="GO" id="GO:0016168">
    <property type="term" value="F:chlorophyll binding"/>
    <property type="evidence" value="ECO:0007669"/>
    <property type="project" value="UniProtKB-KW"/>
</dbReference>
<dbReference type="EMBL" id="BT092306">
    <property type="protein sequence ID" value="ACU16555.1"/>
    <property type="molecule type" value="mRNA"/>
</dbReference>
<accession>C6T4E5</accession>
<dbReference type="RefSeq" id="NP_001236415.2">
    <property type="nucleotide sequence ID" value="NM_001249486.3"/>
</dbReference>
<dbReference type="GO" id="GO:0009523">
    <property type="term" value="C:photosystem II"/>
    <property type="evidence" value="ECO:0007669"/>
    <property type="project" value="UniProtKB-KW"/>
</dbReference>
<dbReference type="Pfam" id="PF00504">
    <property type="entry name" value="Chloroa_b-bind"/>
    <property type="match status" value="1"/>
</dbReference>
<keyword evidence="9" id="KW-0479">Metal-binding</keyword>